<evidence type="ECO:0000313" key="3">
    <source>
        <dbReference type="Proteomes" id="UP000079169"/>
    </source>
</evidence>
<dbReference type="PaxDb" id="121845-A0A3Q0J3L7"/>
<evidence type="ECO:0000313" key="4">
    <source>
        <dbReference type="RefSeq" id="XP_026681280.1"/>
    </source>
</evidence>
<keyword evidence="2" id="KW-0732">Signal</keyword>
<reference evidence="4" key="1">
    <citation type="submission" date="2025-08" db="UniProtKB">
        <authorList>
            <consortium name="RefSeq"/>
        </authorList>
    </citation>
    <scope>IDENTIFICATION</scope>
</reference>
<proteinExistence type="predicted"/>
<feature type="compositionally biased region" description="Basic and acidic residues" evidence="1">
    <location>
        <begin position="1045"/>
        <end position="1060"/>
    </location>
</feature>
<accession>A0A3Q0J3L7</accession>
<feature type="chain" id="PRO_5018214438" evidence="2">
    <location>
        <begin position="20"/>
        <end position="1155"/>
    </location>
</feature>
<keyword evidence="3" id="KW-1185">Reference proteome</keyword>
<feature type="compositionally biased region" description="Basic and acidic residues" evidence="1">
    <location>
        <begin position="1001"/>
        <end position="1032"/>
    </location>
</feature>
<feature type="compositionally biased region" description="Basic and acidic residues" evidence="1">
    <location>
        <begin position="1093"/>
        <end position="1119"/>
    </location>
</feature>
<feature type="compositionally biased region" description="Basic and acidic residues" evidence="1">
    <location>
        <begin position="1072"/>
        <end position="1086"/>
    </location>
</feature>
<feature type="region of interest" description="Disordered" evidence="1">
    <location>
        <begin position="961"/>
        <end position="1060"/>
    </location>
</feature>
<feature type="region of interest" description="Disordered" evidence="1">
    <location>
        <begin position="285"/>
        <end position="576"/>
    </location>
</feature>
<feature type="region of interest" description="Disordered" evidence="1">
    <location>
        <begin position="742"/>
        <end position="817"/>
    </location>
</feature>
<dbReference type="KEGG" id="dci:103511844"/>
<feature type="compositionally biased region" description="Polar residues" evidence="1">
    <location>
        <begin position="560"/>
        <end position="576"/>
    </location>
</feature>
<dbReference type="AlphaFoldDB" id="A0A3Q0J3L7"/>
<dbReference type="RefSeq" id="XP_026681280.1">
    <property type="nucleotide sequence ID" value="XM_026825479.1"/>
</dbReference>
<name>A0A3Q0J3L7_DIACI</name>
<gene>
    <name evidence="4" type="primary">LOC103511844</name>
</gene>
<organism evidence="3 4">
    <name type="scientific">Diaphorina citri</name>
    <name type="common">Asian citrus psyllid</name>
    <dbReference type="NCBI Taxonomy" id="121845"/>
    <lineage>
        <taxon>Eukaryota</taxon>
        <taxon>Metazoa</taxon>
        <taxon>Ecdysozoa</taxon>
        <taxon>Arthropoda</taxon>
        <taxon>Hexapoda</taxon>
        <taxon>Insecta</taxon>
        <taxon>Pterygota</taxon>
        <taxon>Neoptera</taxon>
        <taxon>Paraneoptera</taxon>
        <taxon>Hemiptera</taxon>
        <taxon>Sternorrhyncha</taxon>
        <taxon>Psylloidea</taxon>
        <taxon>Psyllidae</taxon>
        <taxon>Diaphorininae</taxon>
        <taxon>Diaphorina</taxon>
    </lineage>
</organism>
<dbReference type="GeneID" id="103511844"/>
<feature type="signal peptide" evidence="2">
    <location>
        <begin position="1"/>
        <end position="19"/>
    </location>
</feature>
<sequence>MNWILLSLLIVTSHIGAYSQSTAGNVTTTPTLKGANETLPNQNRTAIGGRYLLHDNFVNEIVEVNEKLLPNGAKVHEKKTKVEYIEITTKVPDNEHYVSSKIVYEASRSYNQLIGQERKTKSKHGMLAKIITIMRGFLRNNKKLSKNFRSILEKYVEKGRAIQRRKVYKEVLTEYFHSLLRDVSNIDVSARSVLVNKVNEIIDSAIQNDVSVKGQKDYKPLLSNIIERLLQNEKDRKILKKIDSTIDTTVKMCKHRKGDVKKIISGMVIRALSFLDYRIKFQQPEDHKQETKHRKVLEKNARSNKIPVSRNSKIENENQEIDETYTEEKITMIDSQKPNQKDETNGKNKGSKGEIVQHVIEKNIVVDQNQGEKENNKDNSPQKNDKNAKSKIIPVNHNKKTQKNNQGIDETYTEEKITMIDSQKPNQKDETNGKNKGSKGEIVQHVIEENIVEDQGKKENNKDNLPQKNDKKARSMIIPVNHNKKTQKNNQEIDETYTEEKITMIDSQKPNQKDETNGKNKGSKGEIVQHVIEENIVEDQGEKENNKDNLPQKNDKNARSNKIQVNHNNKTENNNQGVVKKYTEEKIIILDSQKPNEKNGTIGKNKKDKNARSNRILDGRNEIGKDNQGTVTQFLKENIMVHDQDQEELNIPAKSLKIIIKKRARTLMNDPRPRILEQEILKLIVNILRNEETRKKVRRVIEKEPVPWNNNNMKLFLLLLALVFSAATQELKEKSIIVNKSTETKTMRDDDEDPPPPPPPDNPKVDKTKEVPITVKENETVGNGTKRTSGGKKARTITRKQKQKNEKSPTKESWSNPITVQDGEVIDYGNGTVVRISRVEKSRIIKQNQNQPNEKSPRLEIWRRLIEETIGKIVNNTIRPQYDGILKEIRTIKDKQQNIDNKIGVIEKSQKDFSDRIIKERDLDRNATKQFQSALEAIQNNQQTMKDDLSKSMVNTTNKIANQLEDSSNSKNKDNSNLKKDLEKPQKKDQLIIENNWHNSETNKDKGDTRIINRNDEDAFEKTENKDHRRNTGIDWDDNGTNNWDDNKTNKDQNDSLKNRIKDQLKETLKEDRLERTEKDPVKDTGLDWDDNETNKDKGNTQDKTNQDDYDKTENKDPGWRYYTKSARSKKDIPKTIFKKWDLKARILDTLGKNL</sequence>
<protein>
    <submittedName>
        <fullName evidence="4">Uncharacterized protein PFB0145c-like</fullName>
    </submittedName>
</protein>
<dbReference type="Proteomes" id="UP000079169">
    <property type="component" value="Unplaced"/>
</dbReference>
<evidence type="ECO:0000256" key="2">
    <source>
        <dbReference type="SAM" id="SignalP"/>
    </source>
</evidence>
<feature type="region of interest" description="Disordered" evidence="1">
    <location>
        <begin position="1072"/>
        <end position="1120"/>
    </location>
</feature>
<evidence type="ECO:0000256" key="1">
    <source>
        <dbReference type="SAM" id="MobiDB-lite"/>
    </source>
</evidence>
<feature type="compositionally biased region" description="Basic residues" evidence="1">
    <location>
        <begin position="789"/>
        <end position="802"/>
    </location>
</feature>
<feature type="compositionally biased region" description="Basic and acidic residues" evidence="1">
    <location>
        <begin position="971"/>
        <end position="991"/>
    </location>
</feature>